<dbReference type="InterPro" id="IPR052026">
    <property type="entry name" value="ExeA_AAA_ATPase_DNA-bind"/>
</dbReference>
<feature type="domain" description="ORC1/DEAH AAA+ ATPase" evidence="2">
    <location>
        <begin position="42"/>
        <end position="171"/>
    </location>
</feature>
<dbReference type="PANTHER" id="PTHR35894">
    <property type="entry name" value="GENERAL SECRETION PATHWAY PROTEIN A-RELATED"/>
    <property type="match status" value="1"/>
</dbReference>
<dbReference type="PANTHER" id="PTHR35894:SF7">
    <property type="entry name" value="GENERAL SECRETION PATHWAY PROTEIN A-RELATED"/>
    <property type="match status" value="1"/>
</dbReference>
<dbReference type="RefSeq" id="WP_119738933.1">
    <property type="nucleotide sequence ID" value="NZ_QYUN01000002.1"/>
</dbReference>
<dbReference type="Gene3D" id="3.40.50.300">
    <property type="entry name" value="P-loop containing nucleotide triphosphate hydrolases"/>
    <property type="match status" value="1"/>
</dbReference>
<dbReference type="InterPro" id="IPR049945">
    <property type="entry name" value="AAA_22"/>
</dbReference>
<name>A0A418X1T4_9BURK</name>
<keyword evidence="4" id="KW-1185">Reference proteome</keyword>
<dbReference type="OrthoDB" id="9783370at2"/>
<evidence type="ECO:0000313" key="3">
    <source>
        <dbReference type="EMBL" id="RJG06395.1"/>
    </source>
</evidence>
<accession>A0A418X1T4</accession>
<keyword evidence="1" id="KW-1133">Transmembrane helix</keyword>
<dbReference type="EMBL" id="QYUN01000002">
    <property type="protein sequence ID" value="RJG06395.1"/>
    <property type="molecule type" value="Genomic_DNA"/>
</dbReference>
<evidence type="ECO:0000256" key="1">
    <source>
        <dbReference type="SAM" id="Phobius"/>
    </source>
</evidence>
<gene>
    <name evidence="3" type="ORF">D3870_10560</name>
</gene>
<protein>
    <submittedName>
        <fullName evidence="3">AAA family ATPase</fullName>
    </submittedName>
</protein>
<dbReference type="SUPFAM" id="SSF52540">
    <property type="entry name" value="P-loop containing nucleoside triphosphate hydrolases"/>
    <property type="match status" value="1"/>
</dbReference>
<evidence type="ECO:0000259" key="2">
    <source>
        <dbReference type="Pfam" id="PF13401"/>
    </source>
</evidence>
<dbReference type="Proteomes" id="UP000285190">
    <property type="component" value="Unassembled WGS sequence"/>
</dbReference>
<dbReference type="GO" id="GO:0016887">
    <property type="term" value="F:ATP hydrolysis activity"/>
    <property type="evidence" value="ECO:0007669"/>
    <property type="project" value="InterPro"/>
</dbReference>
<feature type="transmembrane region" description="Helical" evidence="1">
    <location>
        <begin position="278"/>
        <end position="298"/>
    </location>
</feature>
<dbReference type="AlphaFoldDB" id="A0A418X1T4"/>
<dbReference type="Pfam" id="PF13401">
    <property type="entry name" value="AAA_22"/>
    <property type="match status" value="1"/>
</dbReference>
<keyword evidence="1" id="KW-0812">Transmembrane</keyword>
<comment type="caution">
    <text evidence="3">The sequence shown here is derived from an EMBL/GenBank/DDBJ whole genome shotgun (WGS) entry which is preliminary data.</text>
</comment>
<evidence type="ECO:0000313" key="4">
    <source>
        <dbReference type="Proteomes" id="UP000285190"/>
    </source>
</evidence>
<keyword evidence="1" id="KW-0472">Membrane</keyword>
<organism evidence="3 4">
    <name type="scientific">Noviherbaspirillum cavernae</name>
    <dbReference type="NCBI Taxonomy" id="2320862"/>
    <lineage>
        <taxon>Bacteria</taxon>
        <taxon>Pseudomonadati</taxon>
        <taxon>Pseudomonadota</taxon>
        <taxon>Betaproteobacteria</taxon>
        <taxon>Burkholderiales</taxon>
        <taxon>Oxalobacteraceae</taxon>
        <taxon>Noviherbaspirillum</taxon>
    </lineage>
</organism>
<sequence>MYKTHFGLRELPFGITPDTSFFLACSNYQEALNTLLIAAKNGEGFIKIAGEVGVGKTLLCRKFMASLDKTFVTAYIPNPFLEPRTLMLALADELSLALDKDVDQHQLLKSINHRLLVLAREGKRVLLCLDEAQAMPVETLEALRLLTNLETGKRKLLQIVMFGQPELDRKLQQESIRQLNQRIAFHYHLGPLTKDDMEFYVAHRLSVAGYTGSRLFNRGAIKALYKASGGVPRLVNILAHKSLMLAYGEGKQEITARYVAAAAKDTGAAQKRALPWRWALVGALGLLVAGTSMGWTYFR</sequence>
<proteinExistence type="predicted"/>
<dbReference type="InterPro" id="IPR027417">
    <property type="entry name" value="P-loop_NTPase"/>
</dbReference>
<reference evidence="3 4" key="1">
    <citation type="submission" date="2018-09" db="EMBL/GenBank/DDBJ databases">
        <authorList>
            <person name="Zhu H."/>
        </authorList>
    </citation>
    <scope>NUCLEOTIDE SEQUENCE [LARGE SCALE GENOMIC DNA]</scope>
    <source>
        <strain evidence="3 4">K2R10-39</strain>
    </source>
</reference>